<accession>A0ABY7CZ02</accession>
<reference evidence="1" key="1">
    <citation type="submission" date="2022-10" db="EMBL/GenBank/DDBJ databases">
        <title>Puccinia triticina Genome sequencing and assembly.</title>
        <authorList>
            <person name="Li C."/>
        </authorList>
    </citation>
    <scope>NUCLEOTIDE SEQUENCE</scope>
    <source>
        <strain evidence="1">Pt15</strain>
    </source>
</reference>
<organism evidence="1 2">
    <name type="scientific">Puccinia triticina</name>
    <dbReference type="NCBI Taxonomy" id="208348"/>
    <lineage>
        <taxon>Eukaryota</taxon>
        <taxon>Fungi</taxon>
        <taxon>Dikarya</taxon>
        <taxon>Basidiomycota</taxon>
        <taxon>Pucciniomycotina</taxon>
        <taxon>Pucciniomycetes</taxon>
        <taxon>Pucciniales</taxon>
        <taxon>Pucciniaceae</taxon>
        <taxon>Puccinia</taxon>
    </lineage>
</organism>
<gene>
    <name evidence="1" type="ORF">PtA15_9A66</name>
</gene>
<evidence type="ECO:0008006" key="3">
    <source>
        <dbReference type="Google" id="ProtNLM"/>
    </source>
</evidence>
<sequence length="105" mass="11628">MPPEYLVFVGFLSGLGLGEVFISPSPRLASQRASGSIVRKDFRSSRLIERLCPIDAILSCVRTRKDPGFLTTGNEPVMSPRPHSISWGNVDLMKRPQFSQPLGKQ</sequence>
<evidence type="ECO:0000313" key="2">
    <source>
        <dbReference type="Proteomes" id="UP001164743"/>
    </source>
</evidence>
<dbReference type="EMBL" id="CP110429">
    <property type="protein sequence ID" value="WAQ87942.1"/>
    <property type="molecule type" value="Genomic_DNA"/>
</dbReference>
<proteinExistence type="predicted"/>
<dbReference type="GeneID" id="77813787"/>
<dbReference type="RefSeq" id="XP_053023497.1">
    <property type="nucleotide sequence ID" value="XM_053172903.1"/>
</dbReference>
<evidence type="ECO:0000313" key="1">
    <source>
        <dbReference type="EMBL" id="WAQ87942.1"/>
    </source>
</evidence>
<name>A0ABY7CZ02_9BASI</name>
<protein>
    <recommendedName>
        <fullName evidence="3">Secreted protein</fullName>
    </recommendedName>
</protein>
<dbReference type="Proteomes" id="UP001164743">
    <property type="component" value="Chromosome 9A"/>
</dbReference>
<keyword evidence="2" id="KW-1185">Reference proteome</keyword>